<keyword evidence="3" id="KW-1185">Reference proteome</keyword>
<dbReference type="RefSeq" id="WP_128778489.1">
    <property type="nucleotide sequence ID" value="NZ_RYFI01000016.1"/>
</dbReference>
<feature type="region of interest" description="Disordered" evidence="1">
    <location>
        <begin position="1"/>
        <end position="30"/>
    </location>
</feature>
<protein>
    <submittedName>
        <fullName evidence="2">Uncharacterized protein</fullName>
    </submittedName>
</protein>
<sequence length="119" mass="12992">MADRGAEEGGMVAEKHSTSVGGADGNQFSEARPQNFDAEHYIDNVSGFNKGIYTGFVPFLTDVSLNQDELFKSVGNYKRSAQIFACGGEWVRTNSARLLEAARRSFNAGTARIPVLDQR</sequence>
<evidence type="ECO:0000256" key="1">
    <source>
        <dbReference type="SAM" id="MobiDB-lite"/>
    </source>
</evidence>
<accession>A0A4V1KIJ6</accession>
<comment type="caution">
    <text evidence="2">The sequence shown here is derived from an EMBL/GenBank/DDBJ whole genome shotgun (WGS) entry which is preliminary data.</text>
</comment>
<evidence type="ECO:0000313" key="2">
    <source>
        <dbReference type="EMBL" id="RXF70922.1"/>
    </source>
</evidence>
<reference evidence="2 3" key="1">
    <citation type="submission" date="2018-12" db="EMBL/GenBank/DDBJ databases">
        <title>bacterium Hansschlegelia zhihuaiae S113.</title>
        <authorList>
            <person name="He J."/>
        </authorList>
    </citation>
    <scope>NUCLEOTIDE SEQUENCE [LARGE SCALE GENOMIC DNA]</scope>
    <source>
        <strain evidence="2 3">S 113</strain>
    </source>
</reference>
<dbReference type="Proteomes" id="UP000289708">
    <property type="component" value="Unassembled WGS sequence"/>
</dbReference>
<organism evidence="2 3">
    <name type="scientific">Hansschlegelia zhihuaiae</name>
    <dbReference type="NCBI Taxonomy" id="405005"/>
    <lineage>
        <taxon>Bacteria</taxon>
        <taxon>Pseudomonadati</taxon>
        <taxon>Pseudomonadota</taxon>
        <taxon>Alphaproteobacteria</taxon>
        <taxon>Hyphomicrobiales</taxon>
        <taxon>Methylopilaceae</taxon>
        <taxon>Hansschlegelia</taxon>
    </lineage>
</organism>
<evidence type="ECO:0000313" key="3">
    <source>
        <dbReference type="Proteomes" id="UP000289708"/>
    </source>
</evidence>
<dbReference type="EMBL" id="RYFI01000016">
    <property type="protein sequence ID" value="RXF70922.1"/>
    <property type="molecule type" value="Genomic_DNA"/>
</dbReference>
<gene>
    <name evidence="2" type="ORF">EK403_16065</name>
</gene>
<dbReference type="AlphaFoldDB" id="A0A4V1KIJ6"/>
<name>A0A4V1KIJ6_9HYPH</name>
<proteinExistence type="predicted"/>
<feature type="compositionally biased region" description="Basic and acidic residues" evidence="1">
    <location>
        <begin position="1"/>
        <end position="17"/>
    </location>
</feature>